<dbReference type="AlphaFoldDB" id="A0A1T4XQ31"/>
<dbReference type="Pfam" id="PF04101">
    <property type="entry name" value="Glyco_tran_28_C"/>
    <property type="match status" value="1"/>
</dbReference>
<dbReference type="InterPro" id="IPR050519">
    <property type="entry name" value="Glycosyltransf_28_UgtP"/>
</dbReference>
<evidence type="ECO:0000256" key="4">
    <source>
        <dbReference type="ARBA" id="ARBA00022679"/>
    </source>
</evidence>
<dbReference type="InterPro" id="IPR007235">
    <property type="entry name" value="Glyco_trans_28_C"/>
</dbReference>
<gene>
    <name evidence="7" type="ORF">SAMN02745166_01769</name>
</gene>
<evidence type="ECO:0000256" key="2">
    <source>
        <dbReference type="ARBA" id="ARBA00006962"/>
    </source>
</evidence>
<proteinExistence type="inferred from homology"/>
<dbReference type="GO" id="GO:0009247">
    <property type="term" value="P:glycolipid biosynthetic process"/>
    <property type="evidence" value="ECO:0007669"/>
    <property type="project" value="InterPro"/>
</dbReference>
<dbReference type="PANTHER" id="PTHR43025:SF3">
    <property type="entry name" value="MONOGALACTOSYLDIACYLGLYCEROL SYNTHASE 1, CHLOROPLASTIC"/>
    <property type="match status" value="1"/>
</dbReference>
<dbReference type="InterPro" id="IPR009695">
    <property type="entry name" value="Diacylglyc_glucosyltr_N"/>
</dbReference>
<keyword evidence="3" id="KW-0328">Glycosyltransferase</keyword>
<dbReference type="Proteomes" id="UP000190774">
    <property type="component" value="Unassembled WGS sequence"/>
</dbReference>
<comment type="subcellular location">
    <subcellularLocation>
        <location evidence="1">Membrane</location>
    </subcellularLocation>
</comment>
<evidence type="ECO:0000256" key="1">
    <source>
        <dbReference type="ARBA" id="ARBA00004370"/>
    </source>
</evidence>
<accession>A0A1T4XQ31</accession>
<evidence type="ECO:0000259" key="6">
    <source>
        <dbReference type="Pfam" id="PF06925"/>
    </source>
</evidence>
<feature type="domain" description="Glycosyl transferase family 28 C-terminal" evidence="5">
    <location>
        <begin position="233"/>
        <end position="350"/>
    </location>
</feature>
<name>A0A1T4XQ31_9BACT</name>
<keyword evidence="4 7" id="KW-0808">Transferase</keyword>
<evidence type="ECO:0000313" key="8">
    <source>
        <dbReference type="Proteomes" id="UP000190774"/>
    </source>
</evidence>
<dbReference type="GO" id="GO:0016758">
    <property type="term" value="F:hexosyltransferase activity"/>
    <property type="evidence" value="ECO:0007669"/>
    <property type="project" value="InterPro"/>
</dbReference>
<evidence type="ECO:0000313" key="7">
    <source>
        <dbReference type="EMBL" id="SKA91669.1"/>
    </source>
</evidence>
<protein>
    <submittedName>
        <fullName evidence="7">Processive 1,2-diacylglycerol beta-glucosyltransferase</fullName>
    </submittedName>
</protein>
<comment type="similarity">
    <text evidence="2">Belongs to the glycosyltransferase 28 family.</text>
</comment>
<dbReference type="STRING" id="48467.SAMN02745166_01769"/>
<dbReference type="SUPFAM" id="SSF53756">
    <property type="entry name" value="UDP-Glycosyltransferase/glycogen phosphorylase"/>
    <property type="match status" value="1"/>
</dbReference>
<dbReference type="Pfam" id="PF06925">
    <property type="entry name" value="MGDG_synth"/>
    <property type="match status" value="1"/>
</dbReference>
<organism evidence="7 8">
    <name type="scientific">Prosthecobacter debontii</name>
    <dbReference type="NCBI Taxonomy" id="48467"/>
    <lineage>
        <taxon>Bacteria</taxon>
        <taxon>Pseudomonadati</taxon>
        <taxon>Verrucomicrobiota</taxon>
        <taxon>Verrucomicrobiia</taxon>
        <taxon>Verrucomicrobiales</taxon>
        <taxon>Verrucomicrobiaceae</taxon>
        <taxon>Prosthecobacter</taxon>
    </lineage>
</organism>
<sequence>MTFCLSFIVFSASGGLVILVLTAGFGDGHNTAAYSTAEAFRRLCPGEDIQTSDLISEVQPRIATVLKNLYQQAITHFPSGWRLVYRMLEKSDVDPQDSAWLAPLVRGLKEKMETLQPRLIVSTYPLYAALIDALKKQQVEVPPLVTVITDSISVHRIWIMQPSDLYCVADDETQEVVVKLGVPAEKIRVTGFPVSLQFTETLPPESYRTGVQRILYLPSTTGRRVAATLASLEPLLKAGVQLTIPVGKHSSRLYHVLRKFTDALPDAPVEIIGWTTRIPELLRTHDVVICKAGGAILHEVLAARIPAVIDYVVPGQEEGNAEMLLSRNCAYRTTTAKETGESVAKVLADGGKIGQQMRDNMLSISVPDAAIKTAQVALGITDSK</sequence>
<dbReference type="Gene3D" id="3.40.50.2000">
    <property type="entry name" value="Glycogen Phosphorylase B"/>
    <property type="match status" value="1"/>
</dbReference>
<dbReference type="EMBL" id="FUYE01000005">
    <property type="protein sequence ID" value="SKA91669.1"/>
    <property type="molecule type" value="Genomic_DNA"/>
</dbReference>
<dbReference type="OrthoDB" id="9815663at2"/>
<dbReference type="RefSeq" id="WP_078812957.1">
    <property type="nucleotide sequence ID" value="NZ_FUYE01000005.1"/>
</dbReference>
<evidence type="ECO:0000259" key="5">
    <source>
        <dbReference type="Pfam" id="PF04101"/>
    </source>
</evidence>
<dbReference type="PANTHER" id="PTHR43025">
    <property type="entry name" value="MONOGALACTOSYLDIACYLGLYCEROL SYNTHASE"/>
    <property type="match status" value="1"/>
</dbReference>
<keyword evidence="8" id="KW-1185">Reference proteome</keyword>
<reference evidence="8" key="1">
    <citation type="submission" date="2017-02" db="EMBL/GenBank/DDBJ databases">
        <authorList>
            <person name="Varghese N."/>
            <person name="Submissions S."/>
        </authorList>
    </citation>
    <scope>NUCLEOTIDE SEQUENCE [LARGE SCALE GENOMIC DNA]</scope>
    <source>
        <strain evidence="8">ATCC 700200</strain>
    </source>
</reference>
<evidence type="ECO:0000256" key="3">
    <source>
        <dbReference type="ARBA" id="ARBA00022676"/>
    </source>
</evidence>
<dbReference type="GO" id="GO:0016020">
    <property type="term" value="C:membrane"/>
    <property type="evidence" value="ECO:0007669"/>
    <property type="project" value="UniProtKB-SubCell"/>
</dbReference>
<feature type="domain" description="Diacylglycerol glucosyltransferase N-terminal" evidence="6">
    <location>
        <begin position="29"/>
        <end position="194"/>
    </location>
</feature>